<protein>
    <submittedName>
        <fullName evidence="3">Hypp1454 protein</fullName>
    </submittedName>
</protein>
<dbReference type="OrthoDB" id="10056655at2759"/>
<accession>A0A8K0ENE8</accession>
<evidence type="ECO:0000256" key="1">
    <source>
        <dbReference type="SAM" id="Coils"/>
    </source>
</evidence>
<sequence length="211" mass="23077">MTTDANKEILGMKSAVFGLLKTVQKNMTELNTISGALGSLMGRTRRLKAGRARGRATRKGTTKAGPVVASNKTAVKGGNNNVGSTDGPAGDKVAEMKRMTEEMNEWMRKVEEETKRLEKENTLMSQQLSKIAVQPHITSMAEKLQELVSTVSGLVSTAQEHGLELETIQNTLASVFGFKKKEDSEEKSEEQGDEEKDGEEEQGDEEEEEGK</sequence>
<name>A0A8K0ENE8_BRALA</name>
<dbReference type="Proteomes" id="UP000838412">
    <property type="component" value="Chromosome 2"/>
</dbReference>
<reference evidence="3" key="1">
    <citation type="submission" date="2022-01" db="EMBL/GenBank/DDBJ databases">
        <authorList>
            <person name="Braso-Vives M."/>
        </authorList>
    </citation>
    <scope>NUCLEOTIDE SEQUENCE</scope>
</reference>
<dbReference type="EMBL" id="OV696687">
    <property type="protein sequence ID" value="CAH1255069.1"/>
    <property type="molecule type" value="Genomic_DNA"/>
</dbReference>
<keyword evidence="4" id="KW-1185">Reference proteome</keyword>
<evidence type="ECO:0000313" key="3">
    <source>
        <dbReference type="EMBL" id="CAH1255069.1"/>
    </source>
</evidence>
<dbReference type="AlphaFoldDB" id="A0A8K0ENE8"/>
<keyword evidence="1" id="KW-0175">Coiled coil</keyword>
<organism evidence="3 4">
    <name type="scientific">Branchiostoma lanceolatum</name>
    <name type="common">Common lancelet</name>
    <name type="synonym">Amphioxus lanceolatum</name>
    <dbReference type="NCBI Taxonomy" id="7740"/>
    <lineage>
        <taxon>Eukaryota</taxon>
        <taxon>Metazoa</taxon>
        <taxon>Chordata</taxon>
        <taxon>Cephalochordata</taxon>
        <taxon>Leptocardii</taxon>
        <taxon>Amphioxiformes</taxon>
        <taxon>Branchiostomatidae</taxon>
        <taxon>Branchiostoma</taxon>
    </lineage>
</organism>
<evidence type="ECO:0000313" key="4">
    <source>
        <dbReference type="Proteomes" id="UP000838412"/>
    </source>
</evidence>
<proteinExistence type="predicted"/>
<feature type="coiled-coil region" evidence="1">
    <location>
        <begin position="96"/>
        <end position="127"/>
    </location>
</feature>
<feature type="region of interest" description="Disordered" evidence="2">
    <location>
        <begin position="179"/>
        <end position="211"/>
    </location>
</feature>
<feature type="compositionally biased region" description="Acidic residues" evidence="2">
    <location>
        <begin position="185"/>
        <end position="211"/>
    </location>
</feature>
<evidence type="ECO:0000256" key="2">
    <source>
        <dbReference type="SAM" id="MobiDB-lite"/>
    </source>
</evidence>
<gene>
    <name evidence="3" type="primary">Hypp1454</name>
    <name evidence="3" type="ORF">BLAG_LOCUS14247</name>
</gene>